<dbReference type="RefSeq" id="WP_160586495.1">
    <property type="nucleotide sequence ID" value="NZ_BMHN01000001.1"/>
</dbReference>
<dbReference type="Proteomes" id="UP000470384">
    <property type="component" value="Unassembled WGS sequence"/>
</dbReference>
<dbReference type="InterPro" id="IPR028098">
    <property type="entry name" value="Glyco_trans_4-like_N"/>
</dbReference>
<dbReference type="PANTHER" id="PTHR46401:SF2">
    <property type="entry name" value="GLYCOSYLTRANSFERASE WBBK-RELATED"/>
    <property type="match status" value="1"/>
</dbReference>
<keyword evidence="4" id="KW-1185">Reference proteome</keyword>
<evidence type="ECO:0000259" key="2">
    <source>
        <dbReference type="Pfam" id="PF13439"/>
    </source>
</evidence>
<dbReference type="EMBL" id="WXYQ01000001">
    <property type="protein sequence ID" value="NBG94391.1"/>
    <property type="molecule type" value="Genomic_DNA"/>
</dbReference>
<name>A0A845Q8K8_9HYPH</name>
<comment type="caution">
    <text evidence="3">The sequence shown here is derived from an EMBL/GenBank/DDBJ whole genome shotgun (WGS) entry which is preliminary data.</text>
</comment>
<dbReference type="OrthoDB" id="8049568at2"/>
<gene>
    <name evidence="3" type="ORF">GTQ45_01435</name>
</gene>
<sequence>MPKSAKTVLSITSAALEADGRTLRSAHTIRRMGHHSIVVEGAPSRKPEEFNLSLISLDTRAQASKQENQDTDDRSQTLRAMTAALRFHLRNGTNNHLINTALFQVYRAGFLWKYGINPLFRLPKADLICLHGFLFSPVVQLMSHLYQTPFLYDAHDFYQDIRSTAELPEFDQSHIQPYLQKVEAECIRNAREILTVSNTVADLIETRYGRRPLVLRNLQDECLYNSLAIGSHEPDLRTQLKLSDSDFLVVVVGNCKPGQAIQEFTTGLSMADKHIHVALVGSGYEQHHSTLAEAGIADRVHTPGPVQPQHILSHIRRADAAAIIYLPMSSNYKAALPNGFFQAVSAHLPVLVGDELPEVVEIVNKYRMGSPIDLGDPASIAHTLNMFARSPDLRSRYKAGASQASVDLNWRNEEALLVERITKALEAG</sequence>
<dbReference type="GO" id="GO:0016757">
    <property type="term" value="F:glycosyltransferase activity"/>
    <property type="evidence" value="ECO:0007669"/>
    <property type="project" value="TreeGrafter"/>
</dbReference>
<evidence type="ECO:0000256" key="1">
    <source>
        <dbReference type="ARBA" id="ARBA00022679"/>
    </source>
</evidence>
<dbReference type="AlphaFoldDB" id="A0A845Q8K8"/>
<organism evidence="3 4">
    <name type="scientific">Pyruvatibacter mobilis</name>
    <dbReference type="NCBI Taxonomy" id="1712261"/>
    <lineage>
        <taxon>Bacteria</taxon>
        <taxon>Pseudomonadati</taxon>
        <taxon>Pseudomonadota</taxon>
        <taxon>Alphaproteobacteria</taxon>
        <taxon>Hyphomicrobiales</taxon>
        <taxon>Parvibaculaceae</taxon>
        <taxon>Pyruvatibacter</taxon>
    </lineage>
</organism>
<evidence type="ECO:0000313" key="3">
    <source>
        <dbReference type="EMBL" id="NBG94391.1"/>
    </source>
</evidence>
<evidence type="ECO:0000313" key="4">
    <source>
        <dbReference type="Proteomes" id="UP000470384"/>
    </source>
</evidence>
<proteinExistence type="predicted"/>
<dbReference type="Gene3D" id="3.40.50.2000">
    <property type="entry name" value="Glycogen Phosphorylase B"/>
    <property type="match status" value="2"/>
</dbReference>
<reference evidence="3 4" key="1">
    <citation type="journal article" date="2016" name="Int. J. Syst. Evol. Microbiol.">
        <title>Pyruvatibacter mobilis gen. nov., sp. nov., a marine bacterium from the culture broth of Picochlorum sp. 122.</title>
        <authorList>
            <person name="Wang G."/>
            <person name="Tang M."/>
            <person name="Wu H."/>
            <person name="Dai S."/>
            <person name="Li T."/>
            <person name="Chen C."/>
            <person name="He H."/>
            <person name="Fan J."/>
            <person name="Xiang W."/>
            <person name="Li X."/>
        </authorList>
    </citation>
    <scope>NUCLEOTIDE SEQUENCE [LARGE SCALE GENOMIC DNA]</scope>
    <source>
        <strain evidence="3 4">GYP-11</strain>
    </source>
</reference>
<dbReference type="PANTHER" id="PTHR46401">
    <property type="entry name" value="GLYCOSYLTRANSFERASE WBBK-RELATED"/>
    <property type="match status" value="1"/>
</dbReference>
<protein>
    <submittedName>
        <fullName evidence="3">Glycosyltransferase</fullName>
    </submittedName>
</protein>
<dbReference type="GeneID" id="300656448"/>
<dbReference type="SUPFAM" id="SSF53756">
    <property type="entry name" value="UDP-Glycosyltransferase/glycogen phosphorylase"/>
    <property type="match status" value="1"/>
</dbReference>
<accession>A0A845Q8K8</accession>
<dbReference type="Pfam" id="PF13439">
    <property type="entry name" value="Glyco_transf_4"/>
    <property type="match status" value="1"/>
</dbReference>
<dbReference type="GO" id="GO:0009103">
    <property type="term" value="P:lipopolysaccharide biosynthetic process"/>
    <property type="evidence" value="ECO:0007669"/>
    <property type="project" value="TreeGrafter"/>
</dbReference>
<feature type="domain" description="Glycosyltransferase subfamily 4-like N-terminal" evidence="2">
    <location>
        <begin position="30"/>
        <end position="211"/>
    </location>
</feature>
<keyword evidence="1 3" id="KW-0808">Transferase</keyword>